<reference evidence="2" key="1">
    <citation type="submission" date="2016-01" db="EMBL/GenBank/DDBJ databases">
        <authorList>
            <person name="Peeters C."/>
        </authorList>
    </citation>
    <scope>NUCLEOTIDE SEQUENCE [LARGE SCALE GENOMIC DNA]</scope>
    <source>
        <strain evidence="2">LMG 22934</strain>
    </source>
</reference>
<dbReference type="AlphaFoldDB" id="A0A158JHQ2"/>
<feature type="domain" description="RES" evidence="1">
    <location>
        <begin position="11"/>
        <end position="138"/>
    </location>
</feature>
<dbReference type="STRING" id="326474.AWB65_06707"/>
<dbReference type="InterPro" id="IPR014914">
    <property type="entry name" value="RES_dom"/>
</dbReference>
<accession>A0A158JHQ2</accession>
<comment type="caution">
    <text evidence="2">The sequence shown here is derived from an EMBL/GenBank/DDBJ whole genome shotgun (WGS) entry which is preliminary data.</text>
</comment>
<organism evidence="2 3">
    <name type="scientific">Caballeronia humi</name>
    <dbReference type="NCBI Taxonomy" id="326474"/>
    <lineage>
        <taxon>Bacteria</taxon>
        <taxon>Pseudomonadati</taxon>
        <taxon>Pseudomonadota</taxon>
        <taxon>Betaproteobacteria</taxon>
        <taxon>Burkholderiales</taxon>
        <taxon>Burkholderiaceae</taxon>
        <taxon>Caballeronia</taxon>
    </lineage>
</organism>
<dbReference type="SMART" id="SM00953">
    <property type="entry name" value="RES"/>
    <property type="match status" value="1"/>
</dbReference>
<name>A0A158JHQ2_9BURK</name>
<proteinExistence type="predicted"/>
<dbReference type="Proteomes" id="UP000054977">
    <property type="component" value="Unassembled WGS sequence"/>
</dbReference>
<evidence type="ECO:0000313" key="3">
    <source>
        <dbReference type="Proteomes" id="UP000054977"/>
    </source>
</evidence>
<dbReference type="Pfam" id="PF08808">
    <property type="entry name" value="RES"/>
    <property type="match status" value="1"/>
</dbReference>
<protein>
    <submittedName>
        <fullName evidence="2">RES domain-containing protein</fullName>
    </submittedName>
</protein>
<dbReference type="EMBL" id="FCNW02000107">
    <property type="protein sequence ID" value="SAL68408.1"/>
    <property type="molecule type" value="Genomic_DNA"/>
</dbReference>
<evidence type="ECO:0000259" key="1">
    <source>
        <dbReference type="SMART" id="SM00953"/>
    </source>
</evidence>
<gene>
    <name evidence="2" type="ORF">AWB65_06707</name>
</gene>
<keyword evidence="3" id="KW-1185">Reference proteome</keyword>
<evidence type="ECO:0000313" key="2">
    <source>
        <dbReference type="EMBL" id="SAL68408.1"/>
    </source>
</evidence>
<sequence>MVLWRISKFADLKGVGGLRAPGRWHTTGRPVVYLAEHPAGALLETLVHQEIGSAADLPDTYRLLRVEVGERVKIAELGEGALPEDWRQNPSWTQASGSEWLQGGATALLKLPSAILPFAFNYILNPLHDDATDISVSTVIDVRHDPRILRLLTRA</sequence>